<sequence>MGSGVCVEKSAARCHLSLRFELFDCQAIQLRELQINLATRWTCKKKKNKTYSSGDSHVVTHRSTNPPVCSLSSGERTGSSVLCNLWP</sequence>
<evidence type="ECO:0000313" key="1">
    <source>
        <dbReference type="EMBL" id="KAF2861694.1"/>
    </source>
</evidence>
<organism evidence="1 2">
    <name type="scientific">Piedraia hortae CBS 480.64</name>
    <dbReference type="NCBI Taxonomy" id="1314780"/>
    <lineage>
        <taxon>Eukaryota</taxon>
        <taxon>Fungi</taxon>
        <taxon>Dikarya</taxon>
        <taxon>Ascomycota</taxon>
        <taxon>Pezizomycotina</taxon>
        <taxon>Dothideomycetes</taxon>
        <taxon>Dothideomycetidae</taxon>
        <taxon>Capnodiales</taxon>
        <taxon>Piedraiaceae</taxon>
        <taxon>Piedraia</taxon>
    </lineage>
</organism>
<evidence type="ECO:0000313" key="2">
    <source>
        <dbReference type="Proteomes" id="UP000799421"/>
    </source>
</evidence>
<dbReference type="EMBL" id="MU005970">
    <property type="protein sequence ID" value="KAF2861694.1"/>
    <property type="molecule type" value="Genomic_DNA"/>
</dbReference>
<gene>
    <name evidence="1" type="ORF">K470DRAFT_285102</name>
</gene>
<name>A0A6A7C2J2_9PEZI</name>
<protein>
    <submittedName>
        <fullName evidence="1">Uncharacterized protein</fullName>
    </submittedName>
</protein>
<dbReference type="AlphaFoldDB" id="A0A6A7C2J2"/>
<reference evidence="1" key="1">
    <citation type="journal article" date="2020" name="Stud. Mycol.">
        <title>101 Dothideomycetes genomes: a test case for predicting lifestyles and emergence of pathogens.</title>
        <authorList>
            <person name="Haridas S."/>
            <person name="Albert R."/>
            <person name="Binder M."/>
            <person name="Bloem J."/>
            <person name="Labutti K."/>
            <person name="Salamov A."/>
            <person name="Andreopoulos B."/>
            <person name="Baker S."/>
            <person name="Barry K."/>
            <person name="Bills G."/>
            <person name="Bluhm B."/>
            <person name="Cannon C."/>
            <person name="Castanera R."/>
            <person name="Culley D."/>
            <person name="Daum C."/>
            <person name="Ezra D."/>
            <person name="Gonzalez J."/>
            <person name="Henrissat B."/>
            <person name="Kuo A."/>
            <person name="Liang C."/>
            <person name="Lipzen A."/>
            <person name="Lutzoni F."/>
            <person name="Magnuson J."/>
            <person name="Mondo S."/>
            <person name="Nolan M."/>
            <person name="Ohm R."/>
            <person name="Pangilinan J."/>
            <person name="Park H.-J."/>
            <person name="Ramirez L."/>
            <person name="Alfaro M."/>
            <person name="Sun H."/>
            <person name="Tritt A."/>
            <person name="Yoshinaga Y."/>
            <person name="Zwiers L.-H."/>
            <person name="Turgeon B."/>
            <person name="Goodwin S."/>
            <person name="Spatafora J."/>
            <person name="Crous P."/>
            <person name="Grigoriev I."/>
        </authorList>
    </citation>
    <scope>NUCLEOTIDE SEQUENCE</scope>
    <source>
        <strain evidence="1">CBS 480.64</strain>
    </source>
</reference>
<dbReference type="Proteomes" id="UP000799421">
    <property type="component" value="Unassembled WGS sequence"/>
</dbReference>
<accession>A0A6A7C2J2</accession>
<proteinExistence type="predicted"/>
<keyword evidence="2" id="KW-1185">Reference proteome</keyword>
<dbReference type="OrthoDB" id="3763505at2759"/>